<feature type="compositionally biased region" description="Low complexity" evidence="1">
    <location>
        <begin position="201"/>
        <end position="217"/>
    </location>
</feature>
<dbReference type="AlphaFoldDB" id="A0A4V4LTN4"/>
<feature type="region of interest" description="Disordered" evidence="1">
    <location>
        <begin position="23"/>
        <end position="57"/>
    </location>
</feature>
<feature type="compositionally biased region" description="Basic residues" evidence="1">
    <location>
        <begin position="294"/>
        <end position="306"/>
    </location>
</feature>
<feature type="compositionally biased region" description="Polar residues" evidence="1">
    <location>
        <begin position="258"/>
        <end position="276"/>
    </location>
</feature>
<feature type="compositionally biased region" description="Basic and acidic residues" evidence="1">
    <location>
        <begin position="158"/>
        <end position="167"/>
    </location>
</feature>
<gene>
    <name evidence="2" type="ORF">E3P99_01274</name>
</gene>
<reference evidence="2 3" key="1">
    <citation type="submission" date="2019-03" db="EMBL/GenBank/DDBJ databases">
        <title>Sequencing 23 genomes of Wallemia ichthyophaga.</title>
        <authorList>
            <person name="Gostincar C."/>
        </authorList>
    </citation>
    <scope>NUCLEOTIDE SEQUENCE [LARGE SCALE GENOMIC DNA]</scope>
    <source>
        <strain evidence="2 3">EXF-5753</strain>
    </source>
</reference>
<evidence type="ECO:0000256" key="1">
    <source>
        <dbReference type="SAM" id="MobiDB-lite"/>
    </source>
</evidence>
<feature type="compositionally biased region" description="Low complexity" evidence="1">
    <location>
        <begin position="168"/>
        <end position="181"/>
    </location>
</feature>
<proteinExistence type="predicted"/>
<protein>
    <submittedName>
        <fullName evidence="2">Uncharacterized protein</fullName>
    </submittedName>
</protein>
<feature type="region of interest" description="Disordered" evidence="1">
    <location>
        <begin position="148"/>
        <end position="340"/>
    </location>
</feature>
<feature type="region of interest" description="Disordered" evidence="1">
    <location>
        <begin position="352"/>
        <end position="371"/>
    </location>
</feature>
<name>A0A4V4LTN4_9BASI</name>
<dbReference type="EMBL" id="SPNW01000014">
    <property type="protein sequence ID" value="TIA91083.1"/>
    <property type="molecule type" value="Genomic_DNA"/>
</dbReference>
<feature type="compositionally biased region" description="Basic residues" evidence="1">
    <location>
        <begin position="360"/>
        <end position="371"/>
    </location>
</feature>
<evidence type="ECO:0000313" key="3">
    <source>
        <dbReference type="Proteomes" id="UP000310189"/>
    </source>
</evidence>
<sequence length="371" mass="40970">MSYLENDEQGNLASDSFSNYINPATVAHNEGNSGDNDSGFKVEPTRFPTPSSSNEHLVDFDSGNTADVNINYNFLPTPESSPYEASFNLDLHSVPMSHNASSAMSMDIPQGYGESLGMYYPTPSSSSMGSANGNSLQMQMEQELSRLLRESGASAHVEQGHEEERQRIAQAHQIQQQQQQQHHQRMMYERMQRVSLNQAHSQSQQSQPPSRSQSQQSHANAPVHHHHPYRIAGQSTRSVRRKQSAPAVRSIQAPAPTMSIQPSATVSNPQPSSSNLGRIDETKPEVQHNSSCHRNVRTTKNKRMPRKAVSMPAIRQVAEVQEEERREPKVTKSPGGISFINFGQEHADTLIAGVAPSGSNKRKKKAQANAN</sequence>
<accession>A0A4V4LTN4</accession>
<organism evidence="2 3">
    <name type="scientific">Wallemia hederae</name>
    <dbReference type="NCBI Taxonomy" id="1540922"/>
    <lineage>
        <taxon>Eukaryota</taxon>
        <taxon>Fungi</taxon>
        <taxon>Dikarya</taxon>
        <taxon>Basidiomycota</taxon>
        <taxon>Wallemiomycotina</taxon>
        <taxon>Wallemiomycetes</taxon>
        <taxon>Wallemiales</taxon>
        <taxon>Wallemiaceae</taxon>
        <taxon>Wallemia</taxon>
    </lineage>
</organism>
<dbReference type="Proteomes" id="UP000310189">
    <property type="component" value="Unassembled WGS sequence"/>
</dbReference>
<keyword evidence="3" id="KW-1185">Reference proteome</keyword>
<evidence type="ECO:0000313" key="2">
    <source>
        <dbReference type="EMBL" id="TIA91083.1"/>
    </source>
</evidence>
<comment type="caution">
    <text evidence="2">The sequence shown here is derived from an EMBL/GenBank/DDBJ whole genome shotgun (WGS) entry which is preliminary data.</text>
</comment>